<organism evidence="1 2">
    <name type="scientific">Cylicostephanus goldi</name>
    <name type="common">Nematode worm</name>
    <dbReference type="NCBI Taxonomy" id="71465"/>
    <lineage>
        <taxon>Eukaryota</taxon>
        <taxon>Metazoa</taxon>
        <taxon>Ecdysozoa</taxon>
        <taxon>Nematoda</taxon>
        <taxon>Chromadorea</taxon>
        <taxon>Rhabditida</taxon>
        <taxon>Rhabditina</taxon>
        <taxon>Rhabditomorpha</taxon>
        <taxon>Strongyloidea</taxon>
        <taxon>Strongylidae</taxon>
        <taxon>Cylicostephanus</taxon>
    </lineage>
</organism>
<protein>
    <submittedName>
        <fullName evidence="1">Uncharacterized protein</fullName>
    </submittedName>
</protein>
<gene>
    <name evidence="1" type="ORF">CGOC_LOCUS5808</name>
</gene>
<keyword evidence="2" id="KW-1185">Reference proteome</keyword>
<dbReference type="OrthoDB" id="5843803at2759"/>
<name>A0A3P6RWS4_CYLGO</name>
<evidence type="ECO:0000313" key="1">
    <source>
        <dbReference type="EMBL" id="VDK64077.1"/>
    </source>
</evidence>
<reference evidence="1 2" key="1">
    <citation type="submission" date="2018-11" db="EMBL/GenBank/DDBJ databases">
        <authorList>
            <consortium name="Pathogen Informatics"/>
        </authorList>
    </citation>
    <scope>NUCLEOTIDE SEQUENCE [LARGE SCALE GENOMIC DNA]</scope>
</reference>
<proteinExistence type="predicted"/>
<dbReference type="Proteomes" id="UP000271889">
    <property type="component" value="Unassembled WGS sequence"/>
</dbReference>
<evidence type="ECO:0000313" key="2">
    <source>
        <dbReference type="Proteomes" id="UP000271889"/>
    </source>
</evidence>
<accession>A0A3P6RWS4</accession>
<dbReference type="EMBL" id="UYRV01018008">
    <property type="protein sequence ID" value="VDK64077.1"/>
    <property type="molecule type" value="Genomic_DNA"/>
</dbReference>
<dbReference type="AlphaFoldDB" id="A0A3P6RWS4"/>
<sequence length="76" mass="8831">MTSMPYHALRRTPHTPHYVNMSAVTSASAQVVKGSSPLWIRFLIGILRLWFFVYDCLNYIPYQLFNSPTEKLRKAV</sequence>